<organism evidence="1">
    <name type="scientific">Phytophthora nicotianae</name>
    <name type="common">Potato buckeye rot agent</name>
    <name type="synonym">Phytophthora parasitica</name>
    <dbReference type="NCBI Taxonomy" id="4792"/>
    <lineage>
        <taxon>Eukaryota</taxon>
        <taxon>Sar</taxon>
        <taxon>Stramenopiles</taxon>
        <taxon>Oomycota</taxon>
        <taxon>Peronosporomycetes</taxon>
        <taxon>Peronosporales</taxon>
        <taxon>Peronosporaceae</taxon>
        <taxon>Phytophthora</taxon>
    </lineage>
</organism>
<accession>W2M7K7</accession>
<name>W2M7K7_PHYNI</name>
<reference evidence="1" key="1">
    <citation type="submission" date="2013-11" db="EMBL/GenBank/DDBJ databases">
        <title>The Genome Sequence of Phytophthora parasitica IAC_01/95.</title>
        <authorList>
            <consortium name="The Broad Institute Genomics Platform"/>
            <person name="Russ C."/>
            <person name="Tyler B."/>
            <person name="Panabieres F."/>
            <person name="Shan W."/>
            <person name="Tripathy S."/>
            <person name="Grunwald N."/>
            <person name="Machado M."/>
            <person name="Johnson C.S."/>
            <person name="Arredondo F."/>
            <person name="Hong C."/>
            <person name="Coffey M."/>
            <person name="Young S.K."/>
            <person name="Zeng Q."/>
            <person name="Gargeya S."/>
            <person name="Fitzgerald M."/>
            <person name="Abouelleil A."/>
            <person name="Alvarado L."/>
            <person name="Chapman S.B."/>
            <person name="Gainer-Dewar J."/>
            <person name="Goldberg J."/>
            <person name="Griggs A."/>
            <person name="Gujja S."/>
            <person name="Hansen M."/>
            <person name="Howarth C."/>
            <person name="Imamovic A."/>
            <person name="Ireland A."/>
            <person name="Larimer J."/>
            <person name="McCowan C."/>
            <person name="Murphy C."/>
            <person name="Pearson M."/>
            <person name="Poon T.W."/>
            <person name="Priest M."/>
            <person name="Roberts A."/>
            <person name="Saif S."/>
            <person name="Shea T."/>
            <person name="Sykes S."/>
            <person name="Wortman J."/>
            <person name="Nusbaum C."/>
            <person name="Birren B."/>
        </authorList>
    </citation>
    <scope>NUCLEOTIDE SEQUENCE [LARGE SCALE GENOMIC DNA]</scope>
    <source>
        <strain evidence="1">IAC_01/95</strain>
    </source>
</reference>
<dbReference type="EMBL" id="KI696348">
    <property type="protein sequence ID" value="ETM32351.1"/>
    <property type="molecule type" value="Genomic_DNA"/>
</dbReference>
<gene>
    <name evidence="1" type="ORF">L914_20224</name>
</gene>
<sequence length="93" mass="10168">METPPAEDIEKQLIRVNLGSSPARLEKATIVTSQHGELQTALRRPIPVERGSASQTPTALVKTTYPNDEWDKARESVTSAAVTLVILMRLTGK</sequence>
<proteinExistence type="predicted"/>
<dbReference type="AlphaFoldDB" id="W2M7K7"/>
<evidence type="ECO:0000313" key="1">
    <source>
        <dbReference type="EMBL" id="ETM32351.1"/>
    </source>
</evidence>
<dbReference type="Proteomes" id="UP000054532">
    <property type="component" value="Unassembled WGS sequence"/>
</dbReference>
<protein>
    <submittedName>
        <fullName evidence="1">Uncharacterized protein</fullName>
    </submittedName>
</protein>